<accession>A0A1D8A524</accession>
<protein>
    <recommendedName>
        <fullName evidence="3">OmpR/PhoB-type domain-containing protein</fullName>
    </recommendedName>
</protein>
<evidence type="ECO:0008006" key="3">
    <source>
        <dbReference type="Google" id="ProtNLM"/>
    </source>
</evidence>
<dbReference type="EMBL" id="CP017075">
    <property type="protein sequence ID" value="AOR77202.1"/>
    <property type="molecule type" value="Genomic_DNA"/>
</dbReference>
<keyword evidence="2" id="KW-1185">Reference proteome</keyword>
<proteinExistence type="predicted"/>
<dbReference type="Proteomes" id="UP000094626">
    <property type="component" value="Chromosome"/>
</dbReference>
<organism evidence="1 2">
    <name type="scientific">Novosphingobium resinovorum</name>
    <dbReference type="NCBI Taxonomy" id="158500"/>
    <lineage>
        <taxon>Bacteria</taxon>
        <taxon>Pseudomonadati</taxon>
        <taxon>Pseudomonadota</taxon>
        <taxon>Alphaproteobacteria</taxon>
        <taxon>Sphingomonadales</taxon>
        <taxon>Sphingomonadaceae</taxon>
        <taxon>Novosphingobium</taxon>
    </lineage>
</organism>
<evidence type="ECO:0000313" key="2">
    <source>
        <dbReference type="Proteomes" id="UP000094626"/>
    </source>
</evidence>
<reference evidence="2" key="1">
    <citation type="journal article" date="2017" name="J. Biotechnol.">
        <title>Complete genome sequence of Novosphingobium resinovorum SA1, a versatile xenobiotic-degrading bacterium capable of utilizing sulfanilic acid.</title>
        <authorList>
            <person name="Hegedus B."/>
            <person name="Kos P.B."/>
            <person name="Balint B."/>
            <person name="Maroti G."/>
            <person name="Gan H.M."/>
            <person name="Perei K."/>
            <person name="Rakhely G."/>
        </authorList>
    </citation>
    <scope>NUCLEOTIDE SEQUENCE [LARGE SCALE GENOMIC DNA]</scope>
    <source>
        <strain evidence="2">SA1</strain>
    </source>
</reference>
<dbReference type="AlphaFoldDB" id="A0A1D8A524"/>
<evidence type="ECO:0000313" key="1">
    <source>
        <dbReference type="EMBL" id="AOR77202.1"/>
    </source>
</evidence>
<gene>
    <name evidence="1" type="ORF">BES08_10910</name>
</gene>
<dbReference type="KEGG" id="nre:BES08_10910"/>
<sequence length="102" mass="11289">MTALCPHCKRDISDGALIERGRWALLPGMIYHDGECQPLRGGPSLALYAIARGNGEYVTHHDMPGVGEGELAYRYRMIRKALGERCPVTFVRGRGYRWAAGA</sequence>
<dbReference type="RefSeq" id="WP_069708270.1">
    <property type="nucleotide sequence ID" value="NZ_CP017075.1"/>
</dbReference>
<name>A0A1D8A524_9SPHN</name>